<accession>A0A232F6V6</accession>
<evidence type="ECO:0000256" key="11">
    <source>
        <dbReference type="PROSITE-ProRule" id="PRU00460"/>
    </source>
</evidence>
<evidence type="ECO:0000259" key="13">
    <source>
        <dbReference type="PROSITE" id="PS01180"/>
    </source>
</evidence>
<proteinExistence type="predicted"/>
<dbReference type="PROSITE" id="PS50026">
    <property type="entry name" value="EGF_3"/>
    <property type="match status" value="1"/>
</dbReference>
<keyword evidence="9 11" id="KW-0424">Laminin EGF-like domain</keyword>
<dbReference type="Pfam" id="PF24973">
    <property type="entry name" value="EGF_LMN_ATRN"/>
    <property type="match status" value="1"/>
</dbReference>
<dbReference type="CDD" id="cd00055">
    <property type="entry name" value="EGF_Lam"/>
    <property type="match status" value="1"/>
</dbReference>
<sequence length="989" mass="110790">MILKNILIFTLVACFEVRALTQNNDGQKCSGKIKINQSGQSIISSIGNYSNDLRCSWLIEPDSPNSAIRLHIQYFETELEYDKLYIYEGDNVHAPLHATLSGYQSGRIIEIEPFNHKNPSKVLLYFSSDSNRNFAGFNITYEQCKAASRSMEPGPGPLCEPLKSACPNDCSGQGKCMAHPYARCTCFQDFAGDDCSQKVKDGTWEVIYGSKNLEPLRTSAGHCAYIWNDKQYIHGGVSYDHLNFNDELIKTHGFYGLTLLSSSPIPSDIPPRFGHSCVNIGNKTYLYGGMFMNSTDTNELWMYEKSSAHDGSPDESWQSIEPLTPCDKGEMCAPIKVSGHTANLIKDPNGKDKMLVIFGYSSEYGYLNTVQEYHFETGTWQIVNTTGFPVRGSYGHTSVYDESSNMIYVYGGLVNYIESTNRLYTYHTLKREWKLAAPSPSDPRYLHSAILVSKNLMLVFGGKIRDMYRNPDTIVYDLTCDSWQQYRMPEGIDTSRYGHSAVMDRKGSINIFSGFDGEMVNNVLRYTPGTCEQFEDYFECLTSQVGLKCIWMEDAKSCRALNDVDNPIKYPSCLKNAEQLALRMKACQELTDCSSCTQTSIDCVWCNGECSHQQTCPDKTANVTHSPEMCNETLPKESLSKFQIPDENCAEITACGNCTDTGGCLWCQDQQQCCSKRAYHAVFPYGQCRDYIVNGDQCPDANIPTGEWCSAYKNCTECGKDPACGWCDDLSGTGSGQCLHGSAGGSNRQSCPSSHRWYFTETCPSCQCNGHSTCHPDSGECIQPCNDFTEGPHCDRCQPGYWGNPANGEKCKVCECGSENHCDDKTGKCLKCETIGATGDLCEKCDVKKNYFEGPAPGLCYYDIKTNYKYIFNLTNDGFEALRKVNFRNSALNNTTSFTMECSVNATVDVRIENKEGSQQFVLKHHPCTDTKFGKMFPVQEYLNVINEGEENTVYVQVYEFKKPAVITISFNQLPCTKYGIFKYSKEKK</sequence>
<keyword evidence="7 10" id="KW-1015">Disulfide bond</keyword>
<dbReference type="InterPro" id="IPR035914">
    <property type="entry name" value="Sperma_CUB_dom_sf"/>
</dbReference>
<comment type="caution">
    <text evidence="10">Lacks conserved residue(s) required for the propagation of feature annotation.</text>
</comment>
<feature type="domain" description="Laminin EGF-like" evidence="15">
    <location>
        <begin position="766"/>
        <end position="813"/>
    </location>
</feature>
<gene>
    <name evidence="16" type="ORF">TSAR_004810</name>
</gene>
<dbReference type="FunFam" id="2.10.25.10:FF:000188">
    <property type="entry name" value="Laminin subunit gamma 2"/>
    <property type="match status" value="1"/>
</dbReference>
<evidence type="ECO:0000256" key="2">
    <source>
        <dbReference type="ARBA" id="ARBA00022441"/>
    </source>
</evidence>
<comment type="caution">
    <text evidence="16">The sequence shown here is derived from an EMBL/GenBank/DDBJ whole genome shotgun (WGS) entry which is preliminary data.</text>
</comment>
<evidence type="ECO:0000259" key="15">
    <source>
        <dbReference type="PROSITE" id="PS50027"/>
    </source>
</evidence>
<dbReference type="PROSITE" id="PS50027">
    <property type="entry name" value="EGF_LAM_2"/>
    <property type="match status" value="1"/>
</dbReference>
<keyword evidence="6" id="KW-1133">Transmembrane helix</keyword>
<name>A0A232F6V6_9HYME</name>
<dbReference type="SMART" id="SM00180">
    <property type="entry name" value="EGF_Lam"/>
    <property type="match status" value="2"/>
</dbReference>
<dbReference type="PROSITE" id="PS00022">
    <property type="entry name" value="EGF_1"/>
    <property type="match status" value="1"/>
</dbReference>
<evidence type="ECO:0000313" key="17">
    <source>
        <dbReference type="Proteomes" id="UP000215335"/>
    </source>
</evidence>
<dbReference type="GO" id="GO:0005604">
    <property type="term" value="C:basement membrane"/>
    <property type="evidence" value="ECO:0007669"/>
    <property type="project" value="UniProtKB-ARBA"/>
</dbReference>
<dbReference type="STRING" id="543379.A0A232F6V6"/>
<dbReference type="Proteomes" id="UP000215335">
    <property type="component" value="Unassembled WGS sequence"/>
</dbReference>
<dbReference type="InterPro" id="IPR056732">
    <property type="entry name" value="GBD_ATRN"/>
</dbReference>
<dbReference type="InterPro" id="IPR056737">
    <property type="entry name" value="Beta-prop_ATRN-MKLN-like"/>
</dbReference>
<dbReference type="GO" id="GO:0016020">
    <property type="term" value="C:membrane"/>
    <property type="evidence" value="ECO:0007669"/>
    <property type="project" value="UniProtKB-SubCell"/>
</dbReference>
<feature type="disulfide bond" evidence="11">
    <location>
        <begin position="797"/>
        <end position="811"/>
    </location>
</feature>
<dbReference type="InterPro" id="IPR002049">
    <property type="entry name" value="LE_dom"/>
</dbReference>
<dbReference type="InterPro" id="IPR016201">
    <property type="entry name" value="PSI"/>
</dbReference>
<dbReference type="SMART" id="SM00042">
    <property type="entry name" value="CUB"/>
    <property type="match status" value="1"/>
</dbReference>
<organism evidence="16 17">
    <name type="scientific">Trichomalopsis sarcophagae</name>
    <dbReference type="NCBI Taxonomy" id="543379"/>
    <lineage>
        <taxon>Eukaryota</taxon>
        <taxon>Metazoa</taxon>
        <taxon>Ecdysozoa</taxon>
        <taxon>Arthropoda</taxon>
        <taxon>Hexapoda</taxon>
        <taxon>Insecta</taxon>
        <taxon>Pterygota</taxon>
        <taxon>Neoptera</taxon>
        <taxon>Endopterygota</taxon>
        <taxon>Hymenoptera</taxon>
        <taxon>Apocrita</taxon>
        <taxon>Proctotrupomorpha</taxon>
        <taxon>Chalcidoidea</taxon>
        <taxon>Pteromalidae</taxon>
        <taxon>Pteromalinae</taxon>
        <taxon>Trichomalopsis</taxon>
    </lineage>
</organism>
<feature type="disulfide bond" evidence="11">
    <location>
        <begin position="785"/>
        <end position="794"/>
    </location>
</feature>
<feature type="disulfide bond" evidence="10">
    <location>
        <begin position="186"/>
        <end position="195"/>
    </location>
</feature>
<dbReference type="Pfam" id="PF24972">
    <property type="entry name" value="GBD_ATRN"/>
    <property type="match status" value="1"/>
</dbReference>
<keyword evidence="8" id="KW-0325">Glycoprotein</keyword>
<dbReference type="InterPro" id="IPR056863">
    <property type="entry name" value="LMN_ATRN_NET-like_EGF"/>
</dbReference>
<dbReference type="GO" id="GO:0005794">
    <property type="term" value="C:Golgi apparatus"/>
    <property type="evidence" value="ECO:0007669"/>
    <property type="project" value="TreeGrafter"/>
</dbReference>
<dbReference type="CDD" id="cd00041">
    <property type="entry name" value="CUB"/>
    <property type="match status" value="1"/>
</dbReference>
<evidence type="ECO:0000256" key="10">
    <source>
        <dbReference type="PROSITE-ProRule" id="PRU00076"/>
    </source>
</evidence>
<evidence type="ECO:0000256" key="6">
    <source>
        <dbReference type="ARBA" id="ARBA00022989"/>
    </source>
</evidence>
<dbReference type="SMART" id="SM00423">
    <property type="entry name" value="PSI"/>
    <property type="match status" value="3"/>
</dbReference>
<keyword evidence="2" id="KW-0880">Kelch repeat</keyword>
<dbReference type="InterPro" id="IPR000859">
    <property type="entry name" value="CUB_dom"/>
</dbReference>
<keyword evidence="4 12" id="KW-0732">Signal</keyword>
<feature type="disulfide bond" evidence="10">
    <location>
        <begin position="166"/>
        <end position="176"/>
    </location>
</feature>
<keyword evidence="5" id="KW-0677">Repeat</keyword>
<evidence type="ECO:0000256" key="9">
    <source>
        <dbReference type="ARBA" id="ARBA00023292"/>
    </source>
</evidence>
<evidence type="ECO:0000256" key="3">
    <source>
        <dbReference type="ARBA" id="ARBA00022692"/>
    </source>
</evidence>
<keyword evidence="6" id="KW-0472">Membrane</keyword>
<dbReference type="PROSITE" id="PS01180">
    <property type="entry name" value="CUB"/>
    <property type="match status" value="1"/>
</dbReference>
<evidence type="ECO:0000256" key="8">
    <source>
        <dbReference type="ARBA" id="ARBA00023180"/>
    </source>
</evidence>
<keyword evidence="10" id="KW-0245">EGF-like domain</keyword>
<dbReference type="Gene3D" id="2.120.10.80">
    <property type="entry name" value="Kelch-type beta propeller"/>
    <property type="match status" value="2"/>
</dbReference>
<dbReference type="AlphaFoldDB" id="A0A232F6V6"/>
<dbReference type="GO" id="GO:0048731">
    <property type="term" value="P:system development"/>
    <property type="evidence" value="ECO:0007669"/>
    <property type="project" value="UniProtKB-ARBA"/>
</dbReference>
<keyword evidence="3" id="KW-0812">Transmembrane</keyword>
<evidence type="ECO:0000313" key="16">
    <source>
        <dbReference type="EMBL" id="OXU26193.1"/>
    </source>
</evidence>
<dbReference type="PANTHER" id="PTHR46376">
    <property type="entry name" value="LEUCINE-ZIPPER-LIKE TRANSCRIPTIONAL REGULATOR 1"/>
    <property type="match status" value="1"/>
</dbReference>
<protein>
    <recommendedName>
        <fullName evidence="18">CUB domain-containing protein</fullName>
    </recommendedName>
</protein>
<dbReference type="SUPFAM" id="SSF57196">
    <property type="entry name" value="EGF/Laminin"/>
    <property type="match status" value="1"/>
</dbReference>
<evidence type="ECO:0000256" key="12">
    <source>
        <dbReference type="SAM" id="SignalP"/>
    </source>
</evidence>
<dbReference type="InterPro" id="IPR000742">
    <property type="entry name" value="EGF"/>
</dbReference>
<reference evidence="16 17" key="1">
    <citation type="journal article" date="2017" name="Curr. Biol.">
        <title>The Evolution of Venom by Co-option of Single-Copy Genes.</title>
        <authorList>
            <person name="Martinson E.O."/>
            <person name="Mrinalini"/>
            <person name="Kelkar Y.D."/>
            <person name="Chang C.H."/>
            <person name="Werren J.H."/>
        </authorList>
    </citation>
    <scope>NUCLEOTIDE SEQUENCE [LARGE SCALE GENOMIC DNA]</scope>
    <source>
        <strain evidence="16 17">Alberta</strain>
        <tissue evidence="16">Whole body</tissue>
    </source>
</reference>
<evidence type="ECO:0008006" key="18">
    <source>
        <dbReference type="Google" id="ProtNLM"/>
    </source>
</evidence>
<evidence type="ECO:0000256" key="1">
    <source>
        <dbReference type="ARBA" id="ARBA00004167"/>
    </source>
</evidence>
<feature type="signal peptide" evidence="12">
    <location>
        <begin position="1"/>
        <end position="21"/>
    </location>
</feature>
<evidence type="ECO:0000256" key="5">
    <source>
        <dbReference type="ARBA" id="ARBA00022737"/>
    </source>
</evidence>
<dbReference type="EMBL" id="NNAY01000854">
    <property type="protein sequence ID" value="OXU26193.1"/>
    <property type="molecule type" value="Genomic_DNA"/>
</dbReference>
<dbReference type="Gene3D" id="2.10.25.10">
    <property type="entry name" value="Laminin"/>
    <property type="match status" value="1"/>
</dbReference>
<dbReference type="PANTHER" id="PTHR46376:SF2">
    <property type="entry name" value="DISTRACTED, ISOFORM B"/>
    <property type="match status" value="1"/>
</dbReference>
<evidence type="ECO:0000259" key="14">
    <source>
        <dbReference type="PROSITE" id="PS50026"/>
    </source>
</evidence>
<comment type="subcellular location">
    <subcellularLocation>
        <location evidence="1">Membrane</location>
        <topology evidence="1">Single-pass membrane protein</topology>
    </subcellularLocation>
</comment>
<dbReference type="InterPro" id="IPR051568">
    <property type="entry name" value="LZTR1/Attractin"/>
</dbReference>
<dbReference type="Gene3D" id="2.60.120.290">
    <property type="entry name" value="Spermadhesin, CUB domain"/>
    <property type="match status" value="1"/>
</dbReference>
<dbReference type="Pfam" id="PF24981">
    <property type="entry name" value="Beta-prop_ATRN-LZTR1"/>
    <property type="match status" value="1"/>
</dbReference>
<feature type="chain" id="PRO_5012986010" description="CUB domain-containing protein" evidence="12">
    <location>
        <begin position="22"/>
        <end position="989"/>
    </location>
</feature>
<dbReference type="SUPFAM" id="SSF117281">
    <property type="entry name" value="Kelch motif"/>
    <property type="match status" value="1"/>
</dbReference>
<evidence type="ECO:0000256" key="4">
    <source>
        <dbReference type="ARBA" id="ARBA00022729"/>
    </source>
</evidence>
<dbReference type="InterPro" id="IPR015915">
    <property type="entry name" value="Kelch-typ_b-propeller"/>
</dbReference>
<dbReference type="GO" id="GO:0048513">
    <property type="term" value="P:animal organ development"/>
    <property type="evidence" value="ECO:0007669"/>
    <property type="project" value="UniProtKB-ARBA"/>
</dbReference>
<evidence type="ECO:0000256" key="7">
    <source>
        <dbReference type="ARBA" id="ARBA00023157"/>
    </source>
</evidence>
<feature type="domain" description="CUB" evidence="13">
    <location>
        <begin position="29"/>
        <end position="144"/>
    </location>
</feature>
<feature type="domain" description="EGF-like" evidence="14">
    <location>
        <begin position="162"/>
        <end position="196"/>
    </location>
</feature>
<dbReference type="SUPFAM" id="SSF49854">
    <property type="entry name" value="Spermadhesin, CUB domain"/>
    <property type="match status" value="1"/>
</dbReference>
<keyword evidence="17" id="KW-1185">Reference proteome</keyword>